<evidence type="ECO:0000313" key="1">
    <source>
        <dbReference type="EMBL" id="MBC3881134.1"/>
    </source>
</evidence>
<dbReference type="AlphaFoldDB" id="A0A923HKM1"/>
<dbReference type="Proteomes" id="UP000627446">
    <property type="component" value="Unassembled WGS sequence"/>
</dbReference>
<comment type="caution">
    <text evidence="1">The sequence shown here is derived from an EMBL/GenBank/DDBJ whole genome shotgun (WGS) entry which is preliminary data.</text>
</comment>
<name>A0A923HKM1_9BURK</name>
<evidence type="ECO:0000313" key="2">
    <source>
        <dbReference type="Proteomes" id="UP000627446"/>
    </source>
</evidence>
<dbReference type="RefSeq" id="WP_186914420.1">
    <property type="nucleotide sequence ID" value="NZ_JACOFZ010000001.1"/>
</dbReference>
<reference evidence="1" key="1">
    <citation type="submission" date="2020-08" db="EMBL/GenBank/DDBJ databases">
        <title>Novel species isolated from subtropical streams in China.</title>
        <authorList>
            <person name="Lu H."/>
        </authorList>
    </citation>
    <scope>NUCLEOTIDE SEQUENCE</scope>
    <source>
        <strain evidence="1">LX22W</strain>
    </source>
</reference>
<sequence length="200" mass="22767">MFSWRWILIAVVIFGGWHQWQQRTQKPVYRSNGVLVARDPVQTNLDRGEVWQKDNYTIKALADFDIEARVLSKELYSMGREADLSPVDLALGWGSMSDSEIISKLSISQANRFYFYRWENDPPRPPAEIASHSANMHMIPADAKIAKILKDVRPGQVVHLRGKLVAVNAPDGWHWQSSMTREDTGAGACELFRVESAEVR</sequence>
<proteinExistence type="predicted"/>
<keyword evidence="2" id="KW-1185">Reference proteome</keyword>
<accession>A0A923HKM1</accession>
<organism evidence="1 2">
    <name type="scientific">Undibacterium nitidum</name>
    <dbReference type="NCBI Taxonomy" id="2762298"/>
    <lineage>
        <taxon>Bacteria</taxon>
        <taxon>Pseudomonadati</taxon>
        <taxon>Pseudomonadota</taxon>
        <taxon>Betaproteobacteria</taxon>
        <taxon>Burkholderiales</taxon>
        <taxon>Oxalobacteraceae</taxon>
        <taxon>Undibacterium</taxon>
    </lineage>
</organism>
<gene>
    <name evidence="1" type="ORF">H8K36_07120</name>
</gene>
<dbReference type="EMBL" id="JACOFZ010000001">
    <property type="protein sequence ID" value="MBC3881134.1"/>
    <property type="molecule type" value="Genomic_DNA"/>
</dbReference>
<protein>
    <submittedName>
        <fullName evidence="1">Uncharacterized protein</fullName>
    </submittedName>
</protein>